<gene>
    <name evidence="8" type="ORF">SMN809_LOCUS17224</name>
</gene>
<evidence type="ECO:0000256" key="4">
    <source>
        <dbReference type="ARBA" id="ARBA00023180"/>
    </source>
</evidence>
<evidence type="ECO:0000256" key="3">
    <source>
        <dbReference type="ARBA" id="ARBA00022801"/>
    </source>
</evidence>
<evidence type="ECO:0000256" key="1">
    <source>
        <dbReference type="ARBA" id="ARBA00009809"/>
    </source>
</evidence>
<dbReference type="PRINTS" id="PR00742">
    <property type="entry name" value="GLHYDRLASE35"/>
</dbReference>
<dbReference type="InterPro" id="IPR001944">
    <property type="entry name" value="Glycoside_Hdrlase_35"/>
</dbReference>
<keyword evidence="3" id="KW-0378">Hydrolase</keyword>
<evidence type="ECO:0008006" key="10">
    <source>
        <dbReference type="Google" id="ProtNLM"/>
    </source>
</evidence>
<dbReference type="InterPro" id="IPR017853">
    <property type="entry name" value="GH"/>
</dbReference>
<dbReference type="Pfam" id="PF21317">
    <property type="entry name" value="BetaGal_ABD_1"/>
    <property type="match status" value="1"/>
</dbReference>
<keyword evidence="4" id="KW-0325">Glycoprotein</keyword>
<dbReference type="InterPro" id="IPR031330">
    <property type="entry name" value="Gly_Hdrlase_35_cat"/>
</dbReference>
<evidence type="ECO:0000313" key="9">
    <source>
        <dbReference type="Proteomes" id="UP000676336"/>
    </source>
</evidence>
<reference evidence="8" key="1">
    <citation type="submission" date="2021-02" db="EMBL/GenBank/DDBJ databases">
        <authorList>
            <person name="Nowell W R."/>
        </authorList>
    </citation>
    <scope>NUCLEOTIDE SEQUENCE</scope>
</reference>
<dbReference type="Pfam" id="PF01301">
    <property type="entry name" value="Glyco_hydro_35"/>
    <property type="match status" value="1"/>
</dbReference>
<dbReference type="AlphaFoldDB" id="A0A8S2QKJ6"/>
<comment type="similarity">
    <text evidence="1 5">Belongs to the glycosyl hydrolase 35 family.</text>
</comment>
<dbReference type="Gene3D" id="2.60.120.260">
    <property type="entry name" value="Galactose-binding domain-like"/>
    <property type="match status" value="1"/>
</dbReference>
<dbReference type="GO" id="GO:0005975">
    <property type="term" value="P:carbohydrate metabolic process"/>
    <property type="evidence" value="ECO:0007669"/>
    <property type="project" value="InterPro"/>
</dbReference>
<evidence type="ECO:0000256" key="2">
    <source>
        <dbReference type="ARBA" id="ARBA00022729"/>
    </source>
</evidence>
<sequence>NTFVKDGKPFQYVSGSVHMYRMPRAYWADRLQRMWTAGLNAIQTYVFWDQHELVEGVYNFEDNNDLVAFIQLAQKIGFVVILRVGPYGCGEHEFGGFPWWLLRDLNNLEFRQMNTAYLKAVTRWMSVLLPQIRPLLYNNGGSVISVQVENEYGSYPACDHNYMGYLRDMFRQYLGDNLVLFTVDGNGLGYLRCGTVKGAYATIDFGPGTNVNESFNYQRQYAPHGPLVNTEFYPGWLDLWGHQHSTVSTESIVKTLDEMLSIGVNVNFYMFFGGTNFGFTSGADPGYIPQPTSYDYDAPISEPGDITSKYMAIRNVIGKYLPLPSTPVPGNNTKKAYGSVRLSFKQSLLSYITSHSPFCTTSSYPKRFEELGQNQAFVIYSTILNNTEVQGKVLDLSGVRDRAYVLLGEKSIGIAYRANSSSLKLTIQAPGNRETHLNIIVENMGRLNYGGDLFDTKGFVNNITLDGQVLVNWTMCISGSLFDEAPTDFTMNNYVIFKVNKPLEQSFLSIKLKSIMRASNTHHVSTNIPSARLVTQKTLSNDKRPTVTTSSRAAHPDLIDYTALDTFQRETIHKEEEAHRLWKAKFEPWLIDEYREMYVKRAKLRGVPPKNPVISLKRSEWQQPVDTLPPLHKRLPGQRRRRILGSFPQTESDKIGWRLLPEHAIDKYGSKTANIPPLPQQYKFSSWPVESFY</sequence>
<evidence type="ECO:0000256" key="5">
    <source>
        <dbReference type="RuleBase" id="RU003679"/>
    </source>
</evidence>
<dbReference type="PANTHER" id="PTHR23421">
    <property type="entry name" value="BETA-GALACTOSIDASE RELATED"/>
    <property type="match status" value="1"/>
</dbReference>
<dbReference type="GO" id="GO:0004553">
    <property type="term" value="F:hydrolase activity, hydrolyzing O-glycosyl compounds"/>
    <property type="evidence" value="ECO:0007669"/>
    <property type="project" value="InterPro"/>
</dbReference>
<feature type="domain" description="Beta-galactosidase 1-like first all-beta" evidence="7">
    <location>
        <begin position="365"/>
        <end position="476"/>
    </location>
</feature>
<dbReference type="InterPro" id="IPR048912">
    <property type="entry name" value="BetaGal1-like_ABD1"/>
</dbReference>
<proteinExistence type="inferred from homology"/>
<keyword evidence="2" id="KW-0732">Signal</keyword>
<dbReference type="Pfam" id="PF14945">
    <property type="entry name" value="LLC1"/>
    <property type="match status" value="1"/>
</dbReference>
<evidence type="ECO:0000259" key="7">
    <source>
        <dbReference type="Pfam" id="PF21317"/>
    </source>
</evidence>
<name>A0A8S2QKJ6_9BILA</name>
<dbReference type="EMBL" id="CAJOBI010007910">
    <property type="protein sequence ID" value="CAF4098507.1"/>
    <property type="molecule type" value="Genomic_DNA"/>
</dbReference>
<feature type="domain" description="Glycoside hydrolase 35 catalytic" evidence="6">
    <location>
        <begin position="2"/>
        <end position="319"/>
    </location>
</feature>
<dbReference type="Proteomes" id="UP000676336">
    <property type="component" value="Unassembled WGS sequence"/>
</dbReference>
<evidence type="ECO:0000313" key="8">
    <source>
        <dbReference type="EMBL" id="CAF4098507.1"/>
    </source>
</evidence>
<comment type="caution">
    <text evidence="8">The sequence shown here is derived from an EMBL/GenBank/DDBJ whole genome shotgun (WGS) entry which is preliminary data.</text>
</comment>
<feature type="non-terminal residue" evidence="8">
    <location>
        <position position="1"/>
    </location>
</feature>
<dbReference type="InterPro" id="IPR020339">
    <property type="entry name" value="C20orf85-like"/>
</dbReference>
<evidence type="ECO:0000259" key="6">
    <source>
        <dbReference type="Pfam" id="PF01301"/>
    </source>
</evidence>
<protein>
    <recommendedName>
        <fullName evidence="10">Beta-galactosidase</fullName>
    </recommendedName>
</protein>
<dbReference type="SUPFAM" id="SSF51445">
    <property type="entry name" value="(Trans)glycosidases"/>
    <property type="match status" value="1"/>
</dbReference>
<organism evidence="8 9">
    <name type="scientific">Rotaria magnacalcarata</name>
    <dbReference type="NCBI Taxonomy" id="392030"/>
    <lineage>
        <taxon>Eukaryota</taxon>
        <taxon>Metazoa</taxon>
        <taxon>Spiralia</taxon>
        <taxon>Gnathifera</taxon>
        <taxon>Rotifera</taxon>
        <taxon>Eurotatoria</taxon>
        <taxon>Bdelloidea</taxon>
        <taxon>Philodinida</taxon>
        <taxon>Philodinidae</taxon>
        <taxon>Rotaria</taxon>
    </lineage>
</organism>
<accession>A0A8S2QKJ6</accession>
<dbReference type="Gene3D" id="3.20.20.80">
    <property type="entry name" value="Glycosidases"/>
    <property type="match status" value="1"/>
</dbReference>
<dbReference type="FunFam" id="3.20.20.80:FF:000017">
    <property type="entry name" value="Beta-galactosidase"/>
    <property type="match status" value="1"/>
</dbReference>